<dbReference type="Proteomes" id="UP001642484">
    <property type="component" value="Unassembled WGS sequence"/>
</dbReference>
<gene>
    <name evidence="2" type="ORF">CCMP2556_LOCUS30971</name>
</gene>
<feature type="compositionally biased region" description="Polar residues" evidence="1">
    <location>
        <begin position="114"/>
        <end position="132"/>
    </location>
</feature>
<proteinExistence type="predicted"/>
<organism evidence="2 3">
    <name type="scientific">Durusdinium trenchii</name>
    <dbReference type="NCBI Taxonomy" id="1381693"/>
    <lineage>
        <taxon>Eukaryota</taxon>
        <taxon>Sar</taxon>
        <taxon>Alveolata</taxon>
        <taxon>Dinophyceae</taxon>
        <taxon>Suessiales</taxon>
        <taxon>Symbiodiniaceae</taxon>
        <taxon>Durusdinium</taxon>
    </lineage>
</organism>
<dbReference type="EMBL" id="CAXAMN010021740">
    <property type="protein sequence ID" value="CAK9062964.1"/>
    <property type="molecule type" value="Genomic_DNA"/>
</dbReference>
<protein>
    <submittedName>
        <fullName evidence="2">Uncharacterized protein</fullName>
    </submittedName>
</protein>
<accession>A0ABP0NKI0</accession>
<sequence length="302" mass="33260">MALETAQDLPLPPGDPPASLGETAGLSRLRGTLFGYDSSTTRAPFAYGLIRADDGELHFFARAHLERGVIAELLQPGAPLEFFSQKSEPDIHWAFGVRKPNVMGIGWARRRSEASGQTSKIAKTIKMPQSKSRSPKRTLRRRWVSLLDYVVADDVVVSDDGTPGEAQSSKPAVHPAVPSSKRWISLCSSVDSSVVVEPELEPTMLDVGEVDCSREATKRKWTMEPVPRTTQGSLGVQTLQTPDVKQGVRLSVPVAATRAWRRTGKQTNKEGERGEREREREIDRKACTLLPEQPKSKARLAL</sequence>
<evidence type="ECO:0000313" key="3">
    <source>
        <dbReference type="Proteomes" id="UP001642484"/>
    </source>
</evidence>
<feature type="compositionally biased region" description="Basic and acidic residues" evidence="1">
    <location>
        <begin position="267"/>
        <end position="286"/>
    </location>
</feature>
<keyword evidence="3" id="KW-1185">Reference proteome</keyword>
<evidence type="ECO:0000256" key="1">
    <source>
        <dbReference type="SAM" id="MobiDB-lite"/>
    </source>
</evidence>
<feature type="region of interest" description="Disordered" evidence="1">
    <location>
        <begin position="260"/>
        <end position="302"/>
    </location>
</feature>
<name>A0ABP0NKI0_9DINO</name>
<feature type="region of interest" description="Disordered" evidence="1">
    <location>
        <begin position="113"/>
        <end position="137"/>
    </location>
</feature>
<feature type="region of interest" description="Disordered" evidence="1">
    <location>
        <begin position="1"/>
        <end position="23"/>
    </location>
</feature>
<reference evidence="2 3" key="1">
    <citation type="submission" date="2024-02" db="EMBL/GenBank/DDBJ databases">
        <authorList>
            <person name="Chen Y."/>
            <person name="Shah S."/>
            <person name="Dougan E. K."/>
            <person name="Thang M."/>
            <person name="Chan C."/>
        </authorList>
    </citation>
    <scope>NUCLEOTIDE SEQUENCE [LARGE SCALE GENOMIC DNA]</scope>
</reference>
<comment type="caution">
    <text evidence="2">The sequence shown here is derived from an EMBL/GenBank/DDBJ whole genome shotgun (WGS) entry which is preliminary data.</text>
</comment>
<evidence type="ECO:0000313" key="2">
    <source>
        <dbReference type="EMBL" id="CAK9062964.1"/>
    </source>
</evidence>